<organism evidence="1 2">
    <name type="scientific">Bordetella genomosp. 9</name>
    <dbReference type="NCBI Taxonomy" id="1416803"/>
    <lineage>
        <taxon>Bacteria</taxon>
        <taxon>Pseudomonadati</taxon>
        <taxon>Pseudomonadota</taxon>
        <taxon>Betaproteobacteria</taxon>
        <taxon>Burkholderiales</taxon>
        <taxon>Alcaligenaceae</taxon>
        <taxon>Bordetella</taxon>
    </lineage>
</organism>
<dbReference type="Gene3D" id="3.40.50.1820">
    <property type="entry name" value="alpha/beta hydrolase"/>
    <property type="match status" value="1"/>
</dbReference>
<accession>A0A1W6Z4H3</accession>
<dbReference type="Proteomes" id="UP000194139">
    <property type="component" value="Chromosome"/>
</dbReference>
<keyword evidence="2" id="KW-1185">Reference proteome</keyword>
<protein>
    <submittedName>
        <fullName evidence="1">Uncharacterized protein</fullName>
    </submittedName>
</protein>
<dbReference type="InterPro" id="IPR029058">
    <property type="entry name" value="AB_hydrolase_fold"/>
</dbReference>
<gene>
    <name evidence="1" type="ORF">CAL13_19525</name>
</gene>
<sequence length="64" mass="7188">MRVRQTLARRGREYGERLRARGGRVDNWRLAGMGVTGNSHMLMMDDNSDDIAARISAWIVAQAA</sequence>
<evidence type="ECO:0000313" key="2">
    <source>
        <dbReference type="Proteomes" id="UP000194139"/>
    </source>
</evidence>
<dbReference type="EMBL" id="CP021109">
    <property type="protein sequence ID" value="ARP88161.1"/>
    <property type="molecule type" value="Genomic_DNA"/>
</dbReference>
<proteinExistence type="predicted"/>
<evidence type="ECO:0000313" key="1">
    <source>
        <dbReference type="EMBL" id="ARP88161.1"/>
    </source>
</evidence>
<name>A0A1W6Z4H3_9BORD</name>
<dbReference type="RefSeq" id="WP_086073286.1">
    <property type="nucleotide sequence ID" value="NZ_CP021109.1"/>
</dbReference>
<reference evidence="1 2" key="1">
    <citation type="submission" date="2017-05" db="EMBL/GenBank/DDBJ databases">
        <title>Complete and WGS of Bordetella genogroups.</title>
        <authorList>
            <person name="Spilker T."/>
            <person name="LiPuma J."/>
        </authorList>
    </citation>
    <scope>NUCLEOTIDE SEQUENCE [LARGE SCALE GENOMIC DNA]</scope>
    <source>
        <strain evidence="1 2">AU17164</strain>
    </source>
</reference>
<dbReference type="AlphaFoldDB" id="A0A1W6Z4H3"/>